<dbReference type="Gene3D" id="3.60.110.10">
    <property type="entry name" value="Carbon-nitrogen hydrolase"/>
    <property type="match status" value="1"/>
</dbReference>
<reference evidence="3" key="1">
    <citation type="journal article" date="2014" name="Int. J. Syst. Evol. Microbiol.">
        <title>Complete genome sequence of Corynebacterium casei LMG S-19264T (=DSM 44701T), isolated from a smear-ripened cheese.</title>
        <authorList>
            <consortium name="US DOE Joint Genome Institute (JGI-PGF)"/>
            <person name="Walter F."/>
            <person name="Albersmeier A."/>
            <person name="Kalinowski J."/>
            <person name="Ruckert C."/>
        </authorList>
    </citation>
    <scope>NUCLEOTIDE SEQUENCE</scope>
    <source>
        <strain evidence="3">VKM B-2484</strain>
    </source>
</reference>
<evidence type="ECO:0000313" key="3">
    <source>
        <dbReference type="EMBL" id="GLK74636.1"/>
    </source>
</evidence>
<gene>
    <name evidence="3" type="ORF">GCM10017643_47540</name>
</gene>
<dbReference type="GO" id="GO:0016811">
    <property type="term" value="F:hydrolase activity, acting on carbon-nitrogen (but not peptide) bonds, in linear amides"/>
    <property type="evidence" value="ECO:0007669"/>
    <property type="project" value="UniProtKB-ARBA"/>
</dbReference>
<dbReference type="InterPro" id="IPR003010">
    <property type="entry name" value="C-N_Hydrolase"/>
</dbReference>
<evidence type="ECO:0000259" key="2">
    <source>
        <dbReference type="PROSITE" id="PS50263"/>
    </source>
</evidence>
<keyword evidence="4" id="KW-1185">Reference proteome</keyword>
<evidence type="ECO:0000313" key="4">
    <source>
        <dbReference type="Proteomes" id="UP001143370"/>
    </source>
</evidence>
<sequence length="263" mass="27946">MSDSLRIAIAQNGTPPESHDEALALLEHAVAGAPEADLIVLPELALCGYGEAARVHRLAVAQDSPVIAQVRDLARRAAKGFVLGHAEAADGVLYNAALAIGPDGDIRGNYRKVNLWGSYERGLFTPGMPSPVMAWGGLKLGLLICYDLEFAEAARDLVLRGADTLVVISATSRPYSVVPEMLVPARGYENGCHVVYANAVGRDAAFNFIGMSRITAPDGSVLAAATSEGPALIAAEVKRSTVEEWRAGHDYLADRRPDLYRLG</sequence>
<dbReference type="PANTHER" id="PTHR43674">
    <property type="entry name" value="NITRILASE C965.09-RELATED"/>
    <property type="match status" value="1"/>
</dbReference>
<dbReference type="PROSITE" id="PS50263">
    <property type="entry name" value="CN_HYDROLASE"/>
    <property type="match status" value="1"/>
</dbReference>
<accession>A0A9W6N1X1</accession>
<dbReference type="PANTHER" id="PTHR43674:SF2">
    <property type="entry name" value="BETA-UREIDOPROPIONASE"/>
    <property type="match status" value="1"/>
</dbReference>
<dbReference type="SUPFAM" id="SSF56317">
    <property type="entry name" value="Carbon-nitrogen hydrolase"/>
    <property type="match status" value="1"/>
</dbReference>
<reference evidence="3" key="2">
    <citation type="submission" date="2023-01" db="EMBL/GenBank/DDBJ databases">
        <authorList>
            <person name="Sun Q."/>
            <person name="Evtushenko L."/>
        </authorList>
    </citation>
    <scope>NUCLEOTIDE SEQUENCE</scope>
    <source>
        <strain evidence="3">VKM B-2484</strain>
    </source>
</reference>
<dbReference type="RefSeq" id="WP_213370331.1">
    <property type="nucleotide sequence ID" value="NZ_BSFJ01000044.1"/>
</dbReference>
<proteinExistence type="predicted"/>
<dbReference type="Pfam" id="PF00795">
    <property type="entry name" value="CN_hydrolase"/>
    <property type="match status" value="1"/>
</dbReference>
<dbReference type="InterPro" id="IPR050345">
    <property type="entry name" value="Aliph_Amidase/BUP"/>
</dbReference>
<dbReference type="AlphaFoldDB" id="A0A9W6N1X1"/>
<comment type="caution">
    <text evidence="3">The sequence shown here is derived from an EMBL/GenBank/DDBJ whole genome shotgun (WGS) entry which is preliminary data.</text>
</comment>
<organism evidence="3 4">
    <name type="scientific">Ancylobacter dichloromethanicus</name>
    <dbReference type="NCBI Taxonomy" id="518825"/>
    <lineage>
        <taxon>Bacteria</taxon>
        <taxon>Pseudomonadati</taxon>
        <taxon>Pseudomonadota</taxon>
        <taxon>Alphaproteobacteria</taxon>
        <taxon>Hyphomicrobiales</taxon>
        <taxon>Xanthobacteraceae</taxon>
        <taxon>Ancylobacter</taxon>
    </lineage>
</organism>
<evidence type="ECO:0000256" key="1">
    <source>
        <dbReference type="ARBA" id="ARBA00022801"/>
    </source>
</evidence>
<dbReference type="Proteomes" id="UP001143370">
    <property type="component" value="Unassembled WGS sequence"/>
</dbReference>
<keyword evidence="1" id="KW-0378">Hydrolase</keyword>
<name>A0A9W6N1X1_9HYPH</name>
<dbReference type="InterPro" id="IPR036526">
    <property type="entry name" value="C-N_Hydrolase_sf"/>
</dbReference>
<feature type="domain" description="CN hydrolase" evidence="2">
    <location>
        <begin position="5"/>
        <end position="239"/>
    </location>
</feature>
<protein>
    <submittedName>
        <fullName evidence="3">Nitrilase</fullName>
    </submittedName>
</protein>
<dbReference type="EMBL" id="BSFJ01000044">
    <property type="protein sequence ID" value="GLK74636.1"/>
    <property type="molecule type" value="Genomic_DNA"/>
</dbReference>